<dbReference type="EC" id="2.6.1.-" evidence="7"/>
<comment type="cofactor">
    <cofactor evidence="1 7">
        <name>pyridoxal 5'-phosphate</name>
        <dbReference type="ChEBI" id="CHEBI:597326"/>
    </cofactor>
</comment>
<evidence type="ECO:0000256" key="5">
    <source>
        <dbReference type="ARBA" id="ARBA00022679"/>
    </source>
</evidence>
<evidence type="ECO:0000256" key="4">
    <source>
        <dbReference type="ARBA" id="ARBA00022576"/>
    </source>
</evidence>
<dbReference type="EMBL" id="KF900762">
    <property type="protein sequence ID" value="AIF06185.1"/>
    <property type="molecule type" value="Genomic_DNA"/>
</dbReference>
<reference evidence="9" key="1">
    <citation type="journal article" date="2014" name="Genome Biol. Evol.">
        <title>Pangenome evidence for extensive interdomain horizontal transfer affecting lineage core and shell genes in uncultured planktonic thaumarchaeota and euryarchaeota.</title>
        <authorList>
            <person name="Deschamps P."/>
            <person name="Zivanovic Y."/>
            <person name="Moreira D."/>
            <person name="Rodriguez-Valera F."/>
            <person name="Lopez-Garcia P."/>
        </authorList>
    </citation>
    <scope>NUCLEOTIDE SEQUENCE</scope>
</reference>
<proteinExistence type="inferred from homology"/>
<dbReference type="InterPro" id="IPR015422">
    <property type="entry name" value="PyrdxlP-dep_Trfase_small"/>
</dbReference>
<dbReference type="Gene3D" id="3.90.1150.10">
    <property type="entry name" value="Aspartate Aminotransferase, domain 1"/>
    <property type="match status" value="1"/>
</dbReference>
<sequence length="391" mass="43569">MAEFSERAKAIQPTGVRKMFDLAGKDSIQLGLGEPDFQPPDTAIEAFYQAMKDGHNKYTTTAGLAELRSEIADLWTHLEPSLTEDDVCITMSGTNALLTLSLCFLNQGDKILLPDPCFPLYGPHATITGAKPLFYPCTFENEFVPTIDSLEELVDENTKAIIYNFPSNPTGATITIEQRDELLDFARRHDLWLITDEVYDRIIYDQPHVSFLGGGYDKVVMIQSFSKTFAMTGWRIGYILSSNNEIMTQAKKMQYYVTACSTDAMQYGVLAALQKSAYYPSEMRDAFWQRRDLICQRLNAMPGVSCHVPEGAFYVFPKFDFPGWSSVDVALEILKEGVVCSPGSAFGKAGEGHLRFAYTIGVEKIGAAMDIVESVLARIKDLPPPEQVSEF</sequence>
<dbReference type="InterPro" id="IPR004838">
    <property type="entry name" value="NHTrfase_class1_PyrdxlP-BS"/>
</dbReference>
<evidence type="ECO:0000256" key="1">
    <source>
        <dbReference type="ARBA" id="ARBA00001933"/>
    </source>
</evidence>
<keyword evidence="6" id="KW-0663">Pyridoxal phosphate</keyword>
<dbReference type="GO" id="GO:0008483">
    <property type="term" value="F:transaminase activity"/>
    <property type="evidence" value="ECO:0007669"/>
    <property type="project" value="UniProtKB-KW"/>
</dbReference>
<gene>
    <name evidence="9" type="primary">aspB</name>
</gene>
<dbReference type="Gene3D" id="3.40.640.10">
    <property type="entry name" value="Type I PLP-dependent aspartate aminotransferase-like (Major domain)"/>
    <property type="match status" value="1"/>
</dbReference>
<name>A0A075GT61_9EURY</name>
<organism evidence="9">
    <name type="scientific">uncultured marine group II/III euryarchaeote KM3_190_A05</name>
    <dbReference type="NCBI Taxonomy" id="1457960"/>
    <lineage>
        <taxon>Archaea</taxon>
        <taxon>Methanobacteriati</taxon>
        <taxon>Methanobacteriota</taxon>
        <taxon>environmental samples</taxon>
    </lineage>
</organism>
<comment type="subunit">
    <text evidence="3">Homodimer.</text>
</comment>
<dbReference type="InterPro" id="IPR050596">
    <property type="entry name" value="AspAT/PAT-like"/>
</dbReference>
<dbReference type="PANTHER" id="PTHR46383">
    <property type="entry name" value="ASPARTATE AMINOTRANSFERASE"/>
    <property type="match status" value="1"/>
</dbReference>
<evidence type="ECO:0000313" key="9">
    <source>
        <dbReference type="EMBL" id="AIF06185.1"/>
    </source>
</evidence>
<dbReference type="GO" id="GO:0006520">
    <property type="term" value="P:amino acid metabolic process"/>
    <property type="evidence" value="ECO:0007669"/>
    <property type="project" value="InterPro"/>
</dbReference>
<dbReference type="PROSITE" id="PS00105">
    <property type="entry name" value="AA_TRANSFER_CLASS_1"/>
    <property type="match status" value="1"/>
</dbReference>
<evidence type="ECO:0000256" key="6">
    <source>
        <dbReference type="ARBA" id="ARBA00022898"/>
    </source>
</evidence>
<dbReference type="InterPro" id="IPR004839">
    <property type="entry name" value="Aminotransferase_I/II_large"/>
</dbReference>
<dbReference type="Pfam" id="PF00155">
    <property type="entry name" value="Aminotran_1_2"/>
    <property type="match status" value="1"/>
</dbReference>
<dbReference type="InterPro" id="IPR015424">
    <property type="entry name" value="PyrdxlP-dep_Trfase"/>
</dbReference>
<evidence type="ECO:0000256" key="7">
    <source>
        <dbReference type="RuleBase" id="RU000481"/>
    </source>
</evidence>
<accession>A0A075GT61</accession>
<comment type="similarity">
    <text evidence="2 7">Belongs to the class-I pyridoxal-phosphate-dependent aminotransferase family.</text>
</comment>
<dbReference type="GO" id="GO:0030170">
    <property type="term" value="F:pyridoxal phosphate binding"/>
    <property type="evidence" value="ECO:0007669"/>
    <property type="project" value="InterPro"/>
</dbReference>
<feature type="domain" description="Aminotransferase class I/classII large" evidence="8">
    <location>
        <begin position="26"/>
        <end position="360"/>
    </location>
</feature>
<protein>
    <recommendedName>
        <fullName evidence="7">Aminotransferase</fullName>
        <ecNumber evidence="7">2.6.1.-</ecNumber>
    </recommendedName>
</protein>
<dbReference type="PANTHER" id="PTHR46383:SF3">
    <property type="entry name" value="ASPARTATE AMINOTRANSFERASE-RELATED"/>
    <property type="match status" value="1"/>
</dbReference>
<dbReference type="AlphaFoldDB" id="A0A075GT61"/>
<evidence type="ECO:0000259" key="8">
    <source>
        <dbReference type="Pfam" id="PF00155"/>
    </source>
</evidence>
<keyword evidence="5 7" id="KW-0808">Transferase</keyword>
<dbReference type="CDD" id="cd00609">
    <property type="entry name" value="AAT_like"/>
    <property type="match status" value="1"/>
</dbReference>
<evidence type="ECO:0000256" key="3">
    <source>
        <dbReference type="ARBA" id="ARBA00011738"/>
    </source>
</evidence>
<keyword evidence="4 7" id="KW-0032">Aminotransferase</keyword>
<evidence type="ECO:0000256" key="2">
    <source>
        <dbReference type="ARBA" id="ARBA00007441"/>
    </source>
</evidence>
<dbReference type="InterPro" id="IPR015421">
    <property type="entry name" value="PyrdxlP-dep_Trfase_major"/>
</dbReference>
<dbReference type="SUPFAM" id="SSF53383">
    <property type="entry name" value="PLP-dependent transferases"/>
    <property type="match status" value="1"/>
</dbReference>